<name>A0AAW0T7M1_SCYPA</name>
<accession>A0AAW0T7M1</accession>
<keyword evidence="2" id="KW-1185">Reference proteome</keyword>
<comment type="caution">
    <text evidence="1">The sequence shown here is derived from an EMBL/GenBank/DDBJ whole genome shotgun (WGS) entry which is preliminary data.</text>
</comment>
<dbReference type="AlphaFoldDB" id="A0AAW0T7M1"/>
<evidence type="ECO:0000313" key="2">
    <source>
        <dbReference type="Proteomes" id="UP001487740"/>
    </source>
</evidence>
<gene>
    <name evidence="1" type="ORF">O3P69_011467</name>
</gene>
<dbReference type="EMBL" id="JARAKH010000038">
    <property type="protein sequence ID" value="KAK8382926.1"/>
    <property type="molecule type" value="Genomic_DNA"/>
</dbReference>
<sequence>MEEEEQKEEKKEEDMNGEGCVCVSCSQESHGSRQRILHRRGVTEEAQTVTHQHRCHGDALQITRLMDERTNIPEKK</sequence>
<reference evidence="1 2" key="1">
    <citation type="submission" date="2023-03" db="EMBL/GenBank/DDBJ databases">
        <title>High-quality genome of Scylla paramamosain provides insights in environmental adaptation.</title>
        <authorList>
            <person name="Zhang L."/>
        </authorList>
    </citation>
    <scope>NUCLEOTIDE SEQUENCE [LARGE SCALE GENOMIC DNA]</scope>
    <source>
        <strain evidence="1">LZ_2023a</strain>
        <tissue evidence="1">Muscle</tissue>
    </source>
</reference>
<proteinExistence type="predicted"/>
<dbReference type="Proteomes" id="UP001487740">
    <property type="component" value="Unassembled WGS sequence"/>
</dbReference>
<protein>
    <submittedName>
        <fullName evidence="1">Uncharacterized protein</fullName>
    </submittedName>
</protein>
<evidence type="ECO:0000313" key="1">
    <source>
        <dbReference type="EMBL" id="KAK8382926.1"/>
    </source>
</evidence>
<organism evidence="1 2">
    <name type="scientific">Scylla paramamosain</name>
    <name type="common">Mud crab</name>
    <dbReference type="NCBI Taxonomy" id="85552"/>
    <lineage>
        <taxon>Eukaryota</taxon>
        <taxon>Metazoa</taxon>
        <taxon>Ecdysozoa</taxon>
        <taxon>Arthropoda</taxon>
        <taxon>Crustacea</taxon>
        <taxon>Multicrustacea</taxon>
        <taxon>Malacostraca</taxon>
        <taxon>Eumalacostraca</taxon>
        <taxon>Eucarida</taxon>
        <taxon>Decapoda</taxon>
        <taxon>Pleocyemata</taxon>
        <taxon>Brachyura</taxon>
        <taxon>Eubrachyura</taxon>
        <taxon>Portunoidea</taxon>
        <taxon>Portunidae</taxon>
        <taxon>Portuninae</taxon>
        <taxon>Scylla</taxon>
    </lineage>
</organism>